<dbReference type="AlphaFoldDB" id="A0A2H3EYZ4"/>
<reference evidence="3" key="1">
    <citation type="journal article" date="2017" name="Nat. Ecol. Evol.">
        <title>Genome expansion and lineage-specific genetic innovations in the forest pathogenic fungi Armillaria.</title>
        <authorList>
            <person name="Sipos G."/>
            <person name="Prasanna A.N."/>
            <person name="Walter M.C."/>
            <person name="O'Connor E."/>
            <person name="Balint B."/>
            <person name="Krizsan K."/>
            <person name="Kiss B."/>
            <person name="Hess J."/>
            <person name="Varga T."/>
            <person name="Slot J."/>
            <person name="Riley R."/>
            <person name="Boka B."/>
            <person name="Rigling D."/>
            <person name="Barry K."/>
            <person name="Lee J."/>
            <person name="Mihaltcheva S."/>
            <person name="LaButti K."/>
            <person name="Lipzen A."/>
            <person name="Waldron R."/>
            <person name="Moloney N.M."/>
            <person name="Sperisen C."/>
            <person name="Kredics L."/>
            <person name="Vagvoelgyi C."/>
            <person name="Patrignani A."/>
            <person name="Fitzpatrick D."/>
            <person name="Nagy I."/>
            <person name="Doyle S."/>
            <person name="Anderson J.B."/>
            <person name="Grigoriev I.V."/>
            <person name="Gueldener U."/>
            <person name="Muensterkoetter M."/>
            <person name="Nagy L.G."/>
        </authorList>
    </citation>
    <scope>NUCLEOTIDE SEQUENCE [LARGE SCALE GENOMIC DNA]</scope>
    <source>
        <strain evidence="3">Ar21-2</strain>
    </source>
</reference>
<gene>
    <name evidence="2" type="ORF">ARMGADRAFT_1158269</name>
</gene>
<evidence type="ECO:0000256" key="1">
    <source>
        <dbReference type="SAM" id="MobiDB-lite"/>
    </source>
</evidence>
<dbReference type="EMBL" id="KZ293644">
    <property type="protein sequence ID" value="PBL04514.1"/>
    <property type="molecule type" value="Genomic_DNA"/>
</dbReference>
<feature type="region of interest" description="Disordered" evidence="1">
    <location>
        <begin position="206"/>
        <end position="229"/>
    </location>
</feature>
<dbReference type="Proteomes" id="UP000217790">
    <property type="component" value="Unassembled WGS sequence"/>
</dbReference>
<organism evidence="2 3">
    <name type="scientific">Armillaria gallica</name>
    <name type="common">Bulbous honey fungus</name>
    <name type="synonym">Armillaria bulbosa</name>
    <dbReference type="NCBI Taxonomy" id="47427"/>
    <lineage>
        <taxon>Eukaryota</taxon>
        <taxon>Fungi</taxon>
        <taxon>Dikarya</taxon>
        <taxon>Basidiomycota</taxon>
        <taxon>Agaricomycotina</taxon>
        <taxon>Agaricomycetes</taxon>
        <taxon>Agaricomycetidae</taxon>
        <taxon>Agaricales</taxon>
        <taxon>Marasmiineae</taxon>
        <taxon>Physalacriaceae</taxon>
        <taxon>Armillaria</taxon>
    </lineage>
</organism>
<name>A0A2H3EYZ4_ARMGA</name>
<protein>
    <submittedName>
        <fullName evidence="2">Uncharacterized protein</fullName>
    </submittedName>
</protein>
<evidence type="ECO:0000313" key="3">
    <source>
        <dbReference type="Proteomes" id="UP000217790"/>
    </source>
</evidence>
<accession>A0A2H3EYZ4</accession>
<sequence>MYTRSPPPIDTVPAPAFILTTTQQTSISKMISSVAQFLPAAIPCSHPTALPAMAMDISVPFGCQQHSGKRPGRIRSTSNHSIPSRGPIQPHFRTDIRHSPLVTSSTTMNDQDTSWNPCILPRPSAHPCSDTSLPLDSPVAWSGYGLKSDKTPQFRDGPHRSQDVAPSIERIKDGPEPAYLSARKIFTTLVRHCQYSVLNVAPHSRPKISPPANTPVHLSRPSPSYSTHTKGLIPVTAAARLIRNQSCF</sequence>
<evidence type="ECO:0000313" key="2">
    <source>
        <dbReference type="EMBL" id="PBL04514.1"/>
    </source>
</evidence>
<dbReference type="InParanoid" id="A0A2H3EYZ4"/>
<feature type="region of interest" description="Disordered" evidence="1">
    <location>
        <begin position="64"/>
        <end position="92"/>
    </location>
</feature>
<keyword evidence="3" id="KW-1185">Reference proteome</keyword>
<proteinExistence type="predicted"/>